<evidence type="ECO:0000256" key="10">
    <source>
        <dbReference type="ARBA" id="ARBA00037927"/>
    </source>
</evidence>
<dbReference type="InterPro" id="IPR013786">
    <property type="entry name" value="AcylCoA_DH/ox_N"/>
</dbReference>
<dbReference type="GO" id="GO:0000062">
    <property type="term" value="F:fatty-acyl-CoA binding"/>
    <property type="evidence" value="ECO:0007669"/>
    <property type="project" value="TreeGrafter"/>
</dbReference>
<keyword evidence="4 13" id="KW-0285">Flavoprotein</keyword>
<evidence type="ECO:0000256" key="4">
    <source>
        <dbReference type="ARBA" id="ARBA00022630"/>
    </source>
</evidence>
<proteinExistence type="inferred from homology"/>
<dbReference type="InterPro" id="IPR036250">
    <property type="entry name" value="AcylCo_DH-like_C"/>
</dbReference>
<dbReference type="SUPFAM" id="SSF47203">
    <property type="entry name" value="Acyl-CoA dehydrogenase C-terminal domain-like"/>
    <property type="match status" value="1"/>
</dbReference>
<dbReference type="InterPro" id="IPR006091">
    <property type="entry name" value="Acyl-CoA_Oxase/DH_mid-dom"/>
</dbReference>
<dbReference type="Pfam" id="PF00441">
    <property type="entry name" value="Acyl-CoA_dh_1"/>
    <property type="match status" value="1"/>
</dbReference>
<dbReference type="InterPro" id="IPR009100">
    <property type="entry name" value="AcylCoA_DH/oxidase_NM_dom_sf"/>
</dbReference>
<dbReference type="Pfam" id="PF02770">
    <property type="entry name" value="Acyl-CoA_dh_M"/>
    <property type="match status" value="1"/>
</dbReference>
<dbReference type="InterPro" id="IPR052033">
    <property type="entry name" value="Glutaryl-CoA_DH_mitochondrial"/>
</dbReference>
<dbReference type="GO" id="GO:0046949">
    <property type="term" value="P:fatty-acyl-CoA biosynthetic process"/>
    <property type="evidence" value="ECO:0007669"/>
    <property type="project" value="TreeGrafter"/>
</dbReference>
<sequence>MGSSVKFNWEDAFNINSLLTNEERILRDSVQAFCQSNLQPRVVKDYRNELTGSPDAAKALFREFGSLGILGCTLQGYGCAGVGSVGGGLVAREIERVDSGYRSTYSVQSSLVMGTIHAFGSEEQKSKYLPELGKGNLIGCFGLTEPNAGSDVANMSTRAVYDSSTESYILNGEKTWISNAPIADLAIIWAKCNDQVKGFIIERDTPGYTSDVIKGKLGLRASVTGSIALDNVRVGKQQALPLANSYKAPFTVLNSARYGISWGVLGAAEFCLSAARSYMLDRVQFGRPLAANQIPQLKFANMLSEISLGLISCYQVGRLKDFNQETPEMISILKRNNCSKALAIARTARDMLGGNGISDEYHVMRHVNNLEVVNTYEGTEDVHALILGRAITGIQAFQ</sequence>
<keyword evidence="6" id="KW-0809">Transit peptide</keyword>
<comment type="similarity">
    <text evidence="3 13">Belongs to the acyl-CoA dehydrogenase family.</text>
</comment>
<name>A0A8D8UMQ7_9HEMI</name>
<dbReference type="InterPro" id="IPR009075">
    <property type="entry name" value="AcylCo_DH/oxidase_C"/>
</dbReference>
<evidence type="ECO:0000256" key="1">
    <source>
        <dbReference type="ARBA" id="ARBA00001974"/>
    </source>
</evidence>
<accession>A0A8D8UMQ7</accession>
<dbReference type="PANTHER" id="PTHR42807:SF1">
    <property type="entry name" value="GLUTARYL-COA DEHYDROGENASE, MITOCHONDRIAL"/>
    <property type="match status" value="1"/>
</dbReference>
<protein>
    <recommendedName>
        <fullName evidence="11">glutaryl-CoA dehydrogenase (ETF)</fullName>
        <ecNumber evidence="11">1.3.8.6</ecNumber>
    </recommendedName>
</protein>
<dbReference type="InterPro" id="IPR006089">
    <property type="entry name" value="Acyl-CoA_DH_CS"/>
</dbReference>
<feature type="domain" description="Acyl-CoA dehydrogenase/oxidase C-terminal" evidence="14">
    <location>
        <begin position="252"/>
        <end position="391"/>
    </location>
</feature>
<dbReference type="EC" id="1.3.8.6" evidence="11"/>
<comment type="cofactor">
    <cofactor evidence="1 13">
        <name>FAD</name>
        <dbReference type="ChEBI" id="CHEBI:57692"/>
    </cofactor>
</comment>
<feature type="domain" description="Acyl-CoA oxidase/dehydrogenase middle" evidence="15">
    <location>
        <begin position="140"/>
        <end position="232"/>
    </location>
</feature>
<comment type="catalytic activity">
    <reaction evidence="12">
        <text>glutaryl-CoA + oxidized [electron-transfer flavoprotein] + 2 H(+) = (2E)-butenoyl-CoA + reduced [electron-transfer flavoprotein] + CO2</text>
        <dbReference type="Rhea" id="RHEA:13389"/>
        <dbReference type="Rhea" id="RHEA-COMP:10685"/>
        <dbReference type="Rhea" id="RHEA-COMP:10686"/>
        <dbReference type="ChEBI" id="CHEBI:15378"/>
        <dbReference type="ChEBI" id="CHEBI:16526"/>
        <dbReference type="ChEBI" id="CHEBI:57332"/>
        <dbReference type="ChEBI" id="CHEBI:57378"/>
        <dbReference type="ChEBI" id="CHEBI:57692"/>
        <dbReference type="ChEBI" id="CHEBI:58307"/>
        <dbReference type="EC" id="1.3.8.6"/>
    </reaction>
</comment>
<dbReference type="Pfam" id="PF02771">
    <property type="entry name" value="Acyl-CoA_dh_N"/>
    <property type="match status" value="1"/>
</dbReference>
<evidence type="ECO:0000313" key="17">
    <source>
        <dbReference type="EMBL" id="CAG6707437.1"/>
    </source>
</evidence>
<evidence type="ECO:0000256" key="3">
    <source>
        <dbReference type="ARBA" id="ARBA00009347"/>
    </source>
</evidence>
<dbReference type="GO" id="GO:0050660">
    <property type="term" value="F:flavin adenine dinucleotide binding"/>
    <property type="evidence" value="ECO:0007669"/>
    <property type="project" value="InterPro"/>
</dbReference>
<evidence type="ECO:0000256" key="12">
    <source>
        <dbReference type="ARBA" id="ARBA00049493"/>
    </source>
</evidence>
<evidence type="ECO:0000256" key="2">
    <source>
        <dbReference type="ARBA" id="ARBA00004305"/>
    </source>
</evidence>
<evidence type="ECO:0000259" key="15">
    <source>
        <dbReference type="Pfam" id="PF02770"/>
    </source>
</evidence>
<evidence type="ECO:0000256" key="8">
    <source>
        <dbReference type="ARBA" id="ARBA00023128"/>
    </source>
</evidence>
<evidence type="ECO:0000259" key="16">
    <source>
        <dbReference type="Pfam" id="PF02771"/>
    </source>
</evidence>
<comment type="pathway">
    <text evidence="10">Amino-acid metabolism; tryptophan metabolism.</text>
</comment>
<dbReference type="GO" id="GO:0005759">
    <property type="term" value="C:mitochondrial matrix"/>
    <property type="evidence" value="ECO:0007669"/>
    <property type="project" value="UniProtKB-SubCell"/>
</dbReference>
<evidence type="ECO:0000256" key="13">
    <source>
        <dbReference type="RuleBase" id="RU362125"/>
    </source>
</evidence>
<keyword evidence="5 13" id="KW-0274">FAD</keyword>
<comment type="subcellular location">
    <subcellularLocation>
        <location evidence="2">Mitochondrion matrix</location>
    </subcellularLocation>
</comment>
<evidence type="ECO:0000256" key="9">
    <source>
        <dbReference type="ARBA" id="ARBA00037899"/>
    </source>
</evidence>
<dbReference type="GO" id="GO:0004361">
    <property type="term" value="F:glutaryl-CoA dehydrogenase activity"/>
    <property type="evidence" value="ECO:0007669"/>
    <property type="project" value="UniProtKB-EC"/>
</dbReference>
<evidence type="ECO:0000259" key="14">
    <source>
        <dbReference type="Pfam" id="PF00441"/>
    </source>
</evidence>
<evidence type="ECO:0000256" key="11">
    <source>
        <dbReference type="ARBA" id="ARBA00039033"/>
    </source>
</evidence>
<dbReference type="PANTHER" id="PTHR42807">
    <property type="entry name" value="GLUTARYL-COA DEHYDROGENASE, MITOCHONDRIAL"/>
    <property type="match status" value="1"/>
</dbReference>
<dbReference type="Gene3D" id="2.40.110.10">
    <property type="entry name" value="Butyryl-CoA Dehydrogenase, subunit A, domain 2"/>
    <property type="match status" value="1"/>
</dbReference>
<keyword evidence="8" id="KW-0496">Mitochondrion</keyword>
<evidence type="ECO:0000256" key="7">
    <source>
        <dbReference type="ARBA" id="ARBA00023002"/>
    </source>
</evidence>
<dbReference type="PROSITE" id="PS00073">
    <property type="entry name" value="ACYL_COA_DH_2"/>
    <property type="match status" value="1"/>
</dbReference>
<dbReference type="Gene3D" id="1.10.540.10">
    <property type="entry name" value="Acyl-CoA dehydrogenase/oxidase, N-terminal domain"/>
    <property type="match status" value="1"/>
</dbReference>
<comment type="pathway">
    <text evidence="9">Amino-acid metabolism; lysine degradation.</text>
</comment>
<dbReference type="EMBL" id="HBUF01344138">
    <property type="protein sequence ID" value="CAG6707437.1"/>
    <property type="molecule type" value="Transcribed_RNA"/>
</dbReference>
<feature type="domain" description="Acyl-CoA dehydrogenase/oxidase N-terminal" evidence="16">
    <location>
        <begin position="20"/>
        <end position="135"/>
    </location>
</feature>
<dbReference type="SUPFAM" id="SSF56645">
    <property type="entry name" value="Acyl-CoA dehydrogenase NM domain-like"/>
    <property type="match status" value="1"/>
</dbReference>
<reference evidence="17" key="1">
    <citation type="submission" date="2021-05" db="EMBL/GenBank/DDBJ databases">
        <authorList>
            <person name="Alioto T."/>
            <person name="Alioto T."/>
            <person name="Gomez Garrido J."/>
        </authorList>
    </citation>
    <scope>NUCLEOTIDE SEQUENCE</scope>
</reference>
<keyword evidence="7 13" id="KW-0560">Oxidoreductase</keyword>
<organism evidence="17">
    <name type="scientific">Cacopsylla melanoneura</name>
    <dbReference type="NCBI Taxonomy" id="428564"/>
    <lineage>
        <taxon>Eukaryota</taxon>
        <taxon>Metazoa</taxon>
        <taxon>Ecdysozoa</taxon>
        <taxon>Arthropoda</taxon>
        <taxon>Hexapoda</taxon>
        <taxon>Insecta</taxon>
        <taxon>Pterygota</taxon>
        <taxon>Neoptera</taxon>
        <taxon>Paraneoptera</taxon>
        <taxon>Hemiptera</taxon>
        <taxon>Sternorrhyncha</taxon>
        <taxon>Psylloidea</taxon>
        <taxon>Psyllidae</taxon>
        <taxon>Psyllinae</taxon>
        <taxon>Cacopsylla</taxon>
    </lineage>
</organism>
<dbReference type="InterPro" id="IPR046373">
    <property type="entry name" value="Acyl-CoA_Oxase/DH_mid-dom_sf"/>
</dbReference>
<dbReference type="GO" id="GO:0033539">
    <property type="term" value="P:fatty acid beta-oxidation using acyl-CoA dehydrogenase"/>
    <property type="evidence" value="ECO:0007669"/>
    <property type="project" value="TreeGrafter"/>
</dbReference>
<dbReference type="GO" id="GO:0005743">
    <property type="term" value="C:mitochondrial inner membrane"/>
    <property type="evidence" value="ECO:0007669"/>
    <property type="project" value="TreeGrafter"/>
</dbReference>
<dbReference type="InterPro" id="IPR037069">
    <property type="entry name" value="AcylCoA_DH/ox_N_sf"/>
</dbReference>
<evidence type="ECO:0000256" key="6">
    <source>
        <dbReference type="ARBA" id="ARBA00022946"/>
    </source>
</evidence>
<dbReference type="FunFam" id="1.20.140.10:FF:000006">
    <property type="entry name" value="Glutaryl-CoA dehydrogenase, mitochondrial"/>
    <property type="match status" value="1"/>
</dbReference>
<dbReference type="AlphaFoldDB" id="A0A8D8UMQ7"/>
<evidence type="ECO:0000256" key="5">
    <source>
        <dbReference type="ARBA" id="ARBA00022827"/>
    </source>
</evidence>
<dbReference type="Gene3D" id="1.20.140.10">
    <property type="entry name" value="Butyryl-CoA Dehydrogenase, subunit A, domain 3"/>
    <property type="match status" value="1"/>
</dbReference>
<dbReference type="FunFam" id="1.10.540.10:FF:000026">
    <property type="entry name" value="Acyl-CoA dehydrogenase medium chain"/>
    <property type="match status" value="1"/>
</dbReference>